<name>A0A2C5XVC6_9HYPO</name>
<dbReference type="EMBL" id="NJET01000209">
    <property type="protein sequence ID" value="PHH59396.1"/>
    <property type="molecule type" value="Genomic_DNA"/>
</dbReference>
<keyword evidence="1" id="KW-1133">Transmembrane helix</keyword>
<evidence type="ECO:0000313" key="3">
    <source>
        <dbReference type="Proteomes" id="UP000226192"/>
    </source>
</evidence>
<gene>
    <name evidence="2" type="ORF">CDD81_3227</name>
</gene>
<accession>A0A2C5XVC6</accession>
<dbReference type="OrthoDB" id="2901184at2759"/>
<feature type="transmembrane region" description="Helical" evidence="1">
    <location>
        <begin position="20"/>
        <end position="41"/>
    </location>
</feature>
<keyword evidence="1" id="KW-0812">Transmembrane</keyword>
<comment type="caution">
    <text evidence="2">The sequence shown here is derived from an EMBL/GenBank/DDBJ whole genome shotgun (WGS) entry which is preliminary data.</text>
</comment>
<evidence type="ECO:0000256" key="1">
    <source>
        <dbReference type="SAM" id="Phobius"/>
    </source>
</evidence>
<proteinExistence type="predicted"/>
<keyword evidence="1" id="KW-0472">Membrane</keyword>
<reference evidence="2 3" key="1">
    <citation type="submission" date="2017-06" db="EMBL/GenBank/DDBJ databases">
        <title>Ant-infecting Ophiocordyceps genomes reveal a high diversity of potential behavioral manipulation genes and a possible major role for enterotoxins.</title>
        <authorList>
            <person name="De Bekker C."/>
            <person name="Evans H.C."/>
            <person name="Brachmann A."/>
            <person name="Hughes D.P."/>
        </authorList>
    </citation>
    <scope>NUCLEOTIDE SEQUENCE [LARGE SCALE GENOMIC DNA]</scope>
    <source>
        <strain evidence="2 3">Map64</strain>
    </source>
</reference>
<dbReference type="AlphaFoldDB" id="A0A2C5XVC6"/>
<sequence>MPLADFGSLVLNHALFLIHLVYISLAFAHAESGLLVVLYLVSKLLARRPEDLDPALWQSWPPAAPKW</sequence>
<protein>
    <submittedName>
        <fullName evidence="2">Uncharacterized protein</fullName>
    </submittedName>
</protein>
<evidence type="ECO:0000313" key="2">
    <source>
        <dbReference type="EMBL" id="PHH59396.1"/>
    </source>
</evidence>
<dbReference type="Proteomes" id="UP000226192">
    <property type="component" value="Unassembled WGS sequence"/>
</dbReference>
<organism evidence="2 3">
    <name type="scientific">Ophiocordyceps australis</name>
    <dbReference type="NCBI Taxonomy" id="1399860"/>
    <lineage>
        <taxon>Eukaryota</taxon>
        <taxon>Fungi</taxon>
        <taxon>Dikarya</taxon>
        <taxon>Ascomycota</taxon>
        <taxon>Pezizomycotina</taxon>
        <taxon>Sordariomycetes</taxon>
        <taxon>Hypocreomycetidae</taxon>
        <taxon>Hypocreales</taxon>
        <taxon>Ophiocordycipitaceae</taxon>
        <taxon>Ophiocordyceps</taxon>
    </lineage>
</organism>
<keyword evidence="3" id="KW-1185">Reference proteome</keyword>